<dbReference type="RefSeq" id="WP_055290711.1">
    <property type="nucleotide sequence ID" value="NZ_CP173382.1"/>
</dbReference>
<gene>
    <name evidence="2" type="ORF">ERS852448_02466</name>
</gene>
<reference evidence="2 3" key="1">
    <citation type="submission" date="2015-09" db="EMBL/GenBank/DDBJ databases">
        <authorList>
            <consortium name="Pathogen Informatics"/>
        </authorList>
    </citation>
    <scope>NUCLEOTIDE SEQUENCE [LARGE SCALE GENOMIC DNA]</scope>
    <source>
        <strain evidence="2 3">2789STDY5608891</strain>
    </source>
</reference>
<dbReference type="AlphaFoldDB" id="A0A173V2C2"/>
<evidence type="ECO:0000313" key="3">
    <source>
        <dbReference type="Proteomes" id="UP000095492"/>
    </source>
</evidence>
<accession>A0A173V2C2</accession>
<dbReference type="GeneID" id="97392544"/>
<dbReference type="STRING" id="39490.ERS852448_02466"/>
<dbReference type="NCBIfam" id="TIGR02893">
    <property type="entry name" value="spore_yabQ"/>
    <property type="match status" value="1"/>
</dbReference>
<keyword evidence="1" id="KW-0472">Membrane</keyword>
<protein>
    <submittedName>
        <fullName evidence="2">Spore cortex biosynthesis protein YabQ</fullName>
    </submittedName>
</protein>
<organism evidence="2 3">
    <name type="scientific">Eubacterium ramulus</name>
    <dbReference type="NCBI Taxonomy" id="39490"/>
    <lineage>
        <taxon>Bacteria</taxon>
        <taxon>Bacillati</taxon>
        <taxon>Bacillota</taxon>
        <taxon>Clostridia</taxon>
        <taxon>Eubacteriales</taxon>
        <taxon>Eubacteriaceae</taxon>
        <taxon>Eubacterium</taxon>
    </lineage>
</organism>
<proteinExistence type="predicted"/>
<name>A0A173V2C2_EUBRA</name>
<dbReference type="Pfam" id="PF09578">
    <property type="entry name" value="Spore_YabQ"/>
    <property type="match status" value="1"/>
</dbReference>
<dbReference type="InterPro" id="IPR019074">
    <property type="entry name" value="YabQ"/>
</dbReference>
<dbReference type="EMBL" id="CYYA01000020">
    <property type="protein sequence ID" value="CUN21492.1"/>
    <property type="molecule type" value="Genomic_DNA"/>
</dbReference>
<sequence>MSSVQIVHQVQLFGQAVLFGCCMLLVYDLVRIFRRVAAHGVVWIAVEDMFFWVISAFVLFQFLYQEDDGKVRGFVILAMFLGMLLYGRLFSRGVVKGGTFLLQRLCGGARSFFRGIMKPVKIMVSPVGKCAQCLRQICKKRNRYVKKRLKKLWKAVRMGLYKL</sequence>
<evidence type="ECO:0000313" key="2">
    <source>
        <dbReference type="EMBL" id="CUN21492.1"/>
    </source>
</evidence>
<keyword evidence="1" id="KW-1133">Transmembrane helix</keyword>
<feature type="transmembrane region" description="Helical" evidence="1">
    <location>
        <begin position="70"/>
        <end position="87"/>
    </location>
</feature>
<evidence type="ECO:0000256" key="1">
    <source>
        <dbReference type="SAM" id="Phobius"/>
    </source>
</evidence>
<dbReference type="Proteomes" id="UP000095492">
    <property type="component" value="Unassembled WGS sequence"/>
</dbReference>
<dbReference type="OrthoDB" id="9801633at2"/>
<feature type="transmembrane region" description="Helical" evidence="1">
    <location>
        <begin position="12"/>
        <end position="30"/>
    </location>
</feature>
<keyword evidence="1" id="KW-0812">Transmembrane</keyword>
<feature type="transmembrane region" description="Helical" evidence="1">
    <location>
        <begin position="42"/>
        <end position="64"/>
    </location>
</feature>